<dbReference type="GO" id="GO:0005886">
    <property type="term" value="C:plasma membrane"/>
    <property type="evidence" value="ECO:0007669"/>
    <property type="project" value="UniProtKB-SubCell"/>
</dbReference>
<dbReference type="OrthoDB" id="9779092at2"/>
<keyword evidence="7 8" id="KW-0472">Membrane</keyword>
<dbReference type="NCBIfam" id="TIGR00801">
    <property type="entry name" value="ncs2"/>
    <property type="match status" value="1"/>
</dbReference>
<comment type="similarity">
    <text evidence="2">Belongs to the nucleobase:cation symporter-2 (NCS2) (TC 2.A.40) family.</text>
</comment>
<evidence type="ECO:0000256" key="7">
    <source>
        <dbReference type="ARBA" id="ARBA00023136"/>
    </source>
</evidence>
<feature type="transmembrane region" description="Helical" evidence="8">
    <location>
        <begin position="215"/>
        <end position="233"/>
    </location>
</feature>
<feature type="transmembrane region" description="Helical" evidence="8">
    <location>
        <begin position="38"/>
        <end position="54"/>
    </location>
</feature>
<keyword evidence="3" id="KW-0813">Transport</keyword>
<comment type="caution">
    <text evidence="9">The sequence shown here is derived from an EMBL/GenBank/DDBJ whole genome shotgun (WGS) entry which is preliminary data.</text>
</comment>
<feature type="transmembrane region" description="Helical" evidence="8">
    <location>
        <begin position="12"/>
        <end position="32"/>
    </location>
</feature>
<evidence type="ECO:0000256" key="8">
    <source>
        <dbReference type="SAM" id="Phobius"/>
    </source>
</evidence>
<reference evidence="9 10" key="1">
    <citation type="submission" date="2019-04" db="EMBL/GenBank/DDBJ databases">
        <title>Natronospirillum operosus gen. nov., sp. nov., a haloalkaliphilic satellite isolated from decaying biomass of laboratory culture of cyanobacterium Geitlerinema sp. and proposal of Natronospirillaceae fam. nov. and Saccharospirillaceae fam. nov.</title>
        <authorList>
            <person name="Kevbrin V."/>
            <person name="Boltyanskaya Y."/>
            <person name="Koziaeva V."/>
            <person name="Grouzdev D.S."/>
            <person name="Park M."/>
            <person name="Cho J."/>
        </authorList>
    </citation>
    <scope>NUCLEOTIDE SEQUENCE [LARGE SCALE GENOMIC DNA]</scope>
    <source>
        <strain evidence="9 10">G-116</strain>
    </source>
</reference>
<evidence type="ECO:0000256" key="3">
    <source>
        <dbReference type="ARBA" id="ARBA00022448"/>
    </source>
</evidence>
<accession>A0A4Z0WDP8</accession>
<dbReference type="InterPro" id="IPR006043">
    <property type="entry name" value="NCS2"/>
</dbReference>
<dbReference type="PANTHER" id="PTHR42810:SF4">
    <property type="entry name" value="URIC ACID TRANSPORTER UACT"/>
    <property type="match status" value="1"/>
</dbReference>
<feature type="transmembrane region" description="Helical" evidence="8">
    <location>
        <begin position="110"/>
        <end position="136"/>
    </location>
</feature>
<dbReference type="PANTHER" id="PTHR42810">
    <property type="entry name" value="PURINE PERMEASE C1399.01C-RELATED"/>
    <property type="match status" value="1"/>
</dbReference>
<evidence type="ECO:0000256" key="4">
    <source>
        <dbReference type="ARBA" id="ARBA00022475"/>
    </source>
</evidence>
<dbReference type="GO" id="GO:0042907">
    <property type="term" value="F:xanthine transmembrane transporter activity"/>
    <property type="evidence" value="ECO:0007669"/>
    <property type="project" value="TreeGrafter"/>
</dbReference>
<evidence type="ECO:0000256" key="6">
    <source>
        <dbReference type="ARBA" id="ARBA00022989"/>
    </source>
</evidence>
<evidence type="ECO:0000256" key="1">
    <source>
        <dbReference type="ARBA" id="ARBA00004651"/>
    </source>
</evidence>
<comment type="subcellular location">
    <subcellularLocation>
        <location evidence="1">Cell membrane</location>
        <topology evidence="1">Multi-pass membrane protein</topology>
    </subcellularLocation>
</comment>
<keyword evidence="6 8" id="KW-1133">Transmembrane helix</keyword>
<feature type="transmembrane region" description="Helical" evidence="8">
    <location>
        <begin position="359"/>
        <end position="375"/>
    </location>
</feature>
<keyword evidence="4" id="KW-1003">Cell membrane</keyword>
<feature type="transmembrane region" description="Helical" evidence="8">
    <location>
        <begin position="61"/>
        <end position="78"/>
    </location>
</feature>
<dbReference type="EMBL" id="SRMF01000002">
    <property type="protein sequence ID" value="TGG94243.1"/>
    <property type="molecule type" value="Genomic_DNA"/>
</dbReference>
<feature type="transmembrane region" description="Helical" evidence="8">
    <location>
        <begin position="148"/>
        <end position="168"/>
    </location>
</feature>
<gene>
    <name evidence="9" type="ORF">E4656_08745</name>
</gene>
<keyword evidence="10" id="KW-1185">Reference proteome</keyword>
<dbReference type="AlphaFoldDB" id="A0A4Z0WDP8"/>
<feature type="transmembrane region" description="Helical" evidence="8">
    <location>
        <begin position="298"/>
        <end position="320"/>
    </location>
</feature>
<keyword evidence="5 8" id="KW-0812">Transmembrane</keyword>
<feature type="transmembrane region" description="Helical" evidence="8">
    <location>
        <begin position="175"/>
        <end position="195"/>
    </location>
</feature>
<proteinExistence type="inferred from homology"/>
<feature type="transmembrane region" description="Helical" evidence="8">
    <location>
        <begin position="84"/>
        <end position="103"/>
    </location>
</feature>
<dbReference type="Proteomes" id="UP000297475">
    <property type="component" value="Unassembled WGS sequence"/>
</dbReference>
<evidence type="ECO:0000256" key="5">
    <source>
        <dbReference type="ARBA" id="ARBA00022692"/>
    </source>
</evidence>
<feature type="transmembrane region" description="Helical" evidence="8">
    <location>
        <begin position="326"/>
        <end position="347"/>
    </location>
</feature>
<dbReference type="Pfam" id="PF00860">
    <property type="entry name" value="Xan_ur_permease"/>
    <property type="match status" value="1"/>
</dbReference>
<dbReference type="InterPro" id="IPR006042">
    <property type="entry name" value="Xan_ur_permease"/>
</dbReference>
<organism evidence="9 10">
    <name type="scientific">Natronospirillum operosum</name>
    <dbReference type="NCBI Taxonomy" id="2759953"/>
    <lineage>
        <taxon>Bacteria</taxon>
        <taxon>Pseudomonadati</taxon>
        <taxon>Pseudomonadota</taxon>
        <taxon>Gammaproteobacteria</taxon>
        <taxon>Oceanospirillales</taxon>
        <taxon>Natronospirillaceae</taxon>
        <taxon>Natronospirillum</taxon>
    </lineage>
</organism>
<dbReference type="RefSeq" id="WP_135482810.1">
    <property type="nucleotide sequence ID" value="NZ_SRMF01000002.1"/>
</dbReference>
<evidence type="ECO:0000313" key="9">
    <source>
        <dbReference type="EMBL" id="TGG94243.1"/>
    </source>
</evidence>
<sequence>MTTPAMPAWRTPLVGAQMLVVAFGSLVLMPLLTGLDPSVALFTAGVGTLIFHFITGRSVPVFLASSFAFIAPIGYAVQTWGMSATMGALVVTGVLYILLSAAVKWKGPGFLHFILPPVVIGPIIMVIGLSLAPVAVNMAMGETGDYGYGPALFVSMTALIATVVTAAFARGIFRVVPILIGVVVGYLVALPMGMVDFTPMQESAWVALPEFVAPTFQWQPILFMIPVAIAPAVEHVGDVMAISKVTGKDYVTKPGLHRTLLGDGVATSTAALFGGPPNTTYSEVTGAVMLTKMFNPVIMIWAAGFAVVLAFIGKLGAILQTIPDPVMGGILVVLFGSIAAVGMNTLVRNGVDMTRERNLIIVAVTLVFGIGGMVVGQAEFALQGIALCGVVAIVLNLVLPGRDQADARV</sequence>
<dbReference type="PROSITE" id="PS01116">
    <property type="entry name" value="XANTH_URACIL_PERMASE"/>
    <property type="match status" value="1"/>
</dbReference>
<feature type="transmembrane region" description="Helical" evidence="8">
    <location>
        <begin position="381"/>
        <end position="399"/>
    </location>
</feature>
<protein>
    <submittedName>
        <fullName evidence="9">Uracil-xanthine permease</fullName>
    </submittedName>
</protein>
<evidence type="ECO:0000256" key="2">
    <source>
        <dbReference type="ARBA" id="ARBA00008821"/>
    </source>
</evidence>
<evidence type="ECO:0000313" key="10">
    <source>
        <dbReference type="Proteomes" id="UP000297475"/>
    </source>
</evidence>
<name>A0A4Z0WDP8_9GAMM</name>